<evidence type="ECO:0000313" key="1">
    <source>
        <dbReference type="EMBL" id="NJI02498.1"/>
    </source>
</evidence>
<dbReference type="Proteomes" id="UP000646308">
    <property type="component" value="Unassembled WGS sequence"/>
</dbReference>
<reference evidence="1" key="1">
    <citation type="submission" date="2019-11" db="EMBL/GenBank/DDBJ databases">
        <title>Whole genome comparisons of Staphylococcus agnetis isolates from cattle and chickens.</title>
        <authorList>
            <person name="Rhoads D."/>
            <person name="Shwani A."/>
            <person name="Adkins P."/>
            <person name="Calcutt M."/>
            <person name="Middleton J."/>
        </authorList>
    </citation>
    <scope>NUCLEOTIDE SEQUENCE</scope>
    <source>
        <strain evidence="1">1387</strain>
    </source>
</reference>
<accession>A0AAW9YWR0</accession>
<proteinExistence type="predicted"/>
<evidence type="ECO:0000313" key="2">
    <source>
        <dbReference type="Proteomes" id="UP000646308"/>
    </source>
</evidence>
<protein>
    <submittedName>
        <fullName evidence="1">Uncharacterized protein</fullName>
    </submittedName>
</protein>
<dbReference type="AlphaFoldDB" id="A0AAW9YWR0"/>
<sequence length="67" mass="7797">MGLIEGSKRKYYLLNEYGEKAFSVIPLAHDKVYVGNLSGMHYRRMDSIKTNKELAEFIEKNNLVEDE</sequence>
<dbReference type="RefSeq" id="WP_165805080.1">
    <property type="nucleotide sequence ID" value="NZ_WMFL01000078.1"/>
</dbReference>
<dbReference type="EMBL" id="WMFL01000078">
    <property type="protein sequence ID" value="NJI02498.1"/>
    <property type="molecule type" value="Genomic_DNA"/>
</dbReference>
<gene>
    <name evidence="1" type="ORF">GLV84_06640</name>
</gene>
<comment type="caution">
    <text evidence="1">The sequence shown here is derived from an EMBL/GenBank/DDBJ whole genome shotgun (WGS) entry which is preliminary data.</text>
</comment>
<name>A0AAW9YWR0_9STAP</name>
<organism evidence="1 2">
    <name type="scientific">Staphylococcus agnetis</name>
    <dbReference type="NCBI Taxonomy" id="985762"/>
    <lineage>
        <taxon>Bacteria</taxon>
        <taxon>Bacillati</taxon>
        <taxon>Bacillota</taxon>
        <taxon>Bacilli</taxon>
        <taxon>Bacillales</taxon>
        <taxon>Staphylococcaceae</taxon>
        <taxon>Staphylococcus</taxon>
    </lineage>
</organism>